<dbReference type="PANTHER" id="PTHR34653:SF1">
    <property type="entry name" value="FLAGELLAR HOOK-BASAL BODY COMPLEX PROTEIN FLIE"/>
    <property type="match status" value="1"/>
</dbReference>
<dbReference type="EMBL" id="PIPR01000001">
    <property type="protein sequence ID" value="RUO42144.1"/>
    <property type="molecule type" value="Genomic_DNA"/>
</dbReference>
<evidence type="ECO:0000256" key="1">
    <source>
        <dbReference type="ARBA" id="ARBA00004117"/>
    </source>
</evidence>
<name>A0A7Z7EUW0_9GAMM</name>
<dbReference type="GO" id="GO:0071973">
    <property type="term" value="P:bacterial-type flagellum-dependent cell motility"/>
    <property type="evidence" value="ECO:0007669"/>
    <property type="project" value="InterPro"/>
</dbReference>
<dbReference type="GO" id="GO:0003774">
    <property type="term" value="F:cytoskeletal motor activity"/>
    <property type="evidence" value="ECO:0007669"/>
    <property type="project" value="InterPro"/>
</dbReference>
<dbReference type="AlphaFoldDB" id="A0A7Z7EUW0"/>
<dbReference type="NCBIfam" id="TIGR00205">
    <property type="entry name" value="fliE"/>
    <property type="match status" value="1"/>
</dbReference>
<evidence type="ECO:0000313" key="7">
    <source>
        <dbReference type="Proteomes" id="UP000287766"/>
    </source>
</evidence>
<evidence type="ECO:0000256" key="3">
    <source>
        <dbReference type="ARBA" id="ARBA00018024"/>
    </source>
</evidence>
<evidence type="ECO:0000313" key="6">
    <source>
        <dbReference type="EMBL" id="RUO42144.1"/>
    </source>
</evidence>
<dbReference type="GO" id="GO:0005198">
    <property type="term" value="F:structural molecule activity"/>
    <property type="evidence" value="ECO:0007669"/>
    <property type="project" value="UniProtKB-UniRule"/>
</dbReference>
<dbReference type="RefSeq" id="WP_169930866.1">
    <property type="nucleotide sequence ID" value="NZ_PIPR01000001.1"/>
</dbReference>
<dbReference type="Pfam" id="PF02049">
    <property type="entry name" value="FliE"/>
    <property type="match status" value="1"/>
</dbReference>
<keyword evidence="6" id="KW-0966">Cell projection</keyword>
<keyword evidence="6" id="KW-0969">Cilium</keyword>
<organism evidence="6 7">
    <name type="scientific">Pseudidiomarina aestuarii</name>
    <dbReference type="NCBI Taxonomy" id="624146"/>
    <lineage>
        <taxon>Bacteria</taxon>
        <taxon>Pseudomonadati</taxon>
        <taxon>Pseudomonadota</taxon>
        <taxon>Gammaproteobacteria</taxon>
        <taxon>Alteromonadales</taxon>
        <taxon>Idiomarinaceae</taxon>
        <taxon>Pseudidiomarina</taxon>
    </lineage>
</organism>
<evidence type="ECO:0000256" key="4">
    <source>
        <dbReference type="ARBA" id="ARBA00023143"/>
    </source>
</evidence>
<keyword evidence="7" id="KW-1185">Reference proteome</keyword>
<keyword evidence="4 5" id="KW-0975">Bacterial flagellum</keyword>
<keyword evidence="6" id="KW-0282">Flagellum</keyword>
<dbReference type="InterPro" id="IPR001624">
    <property type="entry name" value="FliE"/>
</dbReference>
<dbReference type="HAMAP" id="MF_00724">
    <property type="entry name" value="FliE"/>
    <property type="match status" value="1"/>
</dbReference>
<sequence length="106" mass="11466">MSVPAIQTAIAQMQSLQAQTRSEPVASPATVEKGGFAGELKQSIERINELQQTAAAKTTAFQLGDPNVSLNDVMIDKQKASLAFEMGVQVRNRLVGAYKEIMNMQV</sequence>
<proteinExistence type="inferred from homology"/>
<comment type="subcellular location">
    <subcellularLocation>
        <location evidence="1 5">Bacterial flagellum basal body</location>
    </subcellularLocation>
</comment>
<accession>A0A7Z7EUW0</accession>
<comment type="caution">
    <text evidence="6">The sequence shown here is derived from an EMBL/GenBank/DDBJ whole genome shotgun (WGS) entry which is preliminary data.</text>
</comment>
<dbReference type="Proteomes" id="UP000287766">
    <property type="component" value="Unassembled WGS sequence"/>
</dbReference>
<dbReference type="PANTHER" id="PTHR34653">
    <property type="match status" value="1"/>
</dbReference>
<comment type="similarity">
    <text evidence="2 5">Belongs to the FliE family.</text>
</comment>
<evidence type="ECO:0000256" key="2">
    <source>
        <dbReference type="ARBA" id="ARBA00009272"/>
    </source>
</evidence>
<dbReference type="GO" id="GO:0009425">
    <property type="term" value="C:bacterial-type flagellum basal body"/>
    <property type="evidence" value="ECO:0007669"/>
    <property type="project" value="UniProtKB-SubCell"/>
</dbReference>
<protein>
    <recommendedName>
        <fullName evidence="3 5">Flagellar hook-basal body complex protein FliE</fullName>
    </recommendedName>
</protein>
<evidence type="ECO:0000256" key="5">
    <source>
        <dbReference type="HAMAP-Rule" id="MF_00724"/>
    </source>
</evidence>
<dbReference type="PRINTS" id="PR01006">
    <property type="entry name" value="FLGHOOKFLIE"/>
</dbReference>
<reference evidence="7" key="1">
    <citation type="journal article" date="2018" name="Front. Microbiol.">
        <title>Genome-Based Analysis Reveals the Taxonomy and Diversity of the Family Idiomarinaceae.</title>
        <authorList>
            <person name="Liu Y."/>
            <person name="Lai Q."/>
            <person name="Shao Z."/>
        </authorList>
    </citation>
    <scope>NUCLEOTIDE SEQUENCE [LARGE SCALE GENOMIC DNA]</scope>
    <source>
        <strain evidence="7">KYW314</strain>
    </source>
</reference>
<gene>
    <name evidence="5" type="primary">fliE</name>
    <name evidence="6" type="ORF">CWE22_08355</name>
</gene>